<organism evidence="1 2">
    <name type="scientific">Phytophthora megakarya</name>
    <dbReference type="NCBI Taxonomy" id="4795"/>
    <lineage>
        <taxon>Eukaryota</taxon>
        <taxon>Sar</taxon>
        <taxon>Stramenopiles</taxon>
        <taxon>Oomycota</taxon>
        <taxon>Peronosporomycetes</taxon>
        <taxon>Peronosporales</taxon>
        <taxon>Peronosporaceae</taxon>
        <taxon>Phytophthora</taxon>
    </lineage>
</organism>
<reference evidence="2" key="1">
    <citation type="submission" date="2017-03" db="EMBL/GenBank/DDBJ databases">
        <title>Phytopthora megakarya and P. palmivora, two closely related causual agents of cacao black pod achieved similar genome size and gene model numbers by different mechanisms.</title>
        <authorList>
            <person name="Ali S."/>
            <person name="Shao J."/>
            <person name="Larry D.J."/>
            <person name="Kronmiller B."/>
            <person name="Shen D."/>
            <person name="Strem M.D."/>
            <person name="Melnick R.L."/>
            <person name="Guiltinan M.J."/>
            <person name="Tyler B.M."/>
            <person name="Meinhardt L.W."/>
            <person name="Bailey B.A."/>
        </authorList>
    </citation>
    <scope>NUCLEOTIDE SEQUENCE [LARGE SCALE GENOMIC DNA]</scope>
    <source>
        <strain evidence="2">zdho120</strain>
    </source>
</reference>
<dbReference type="OrthoDB" id="119420at2759"/>
<gene>
    <name evidence="1" type="ORF">PHMEG_0001534</name>
</gene>
<name>A0A225X0A4_9STRA</name>
<dbReference type="Proteomes" id="UP000198211">
    <property type="component" value="Unassembled WGS sequence"/>
</dbReference>
<keyword evidence="2" id="KW-1185">Reference proteome</keyword>
<accession>A0A225X0A4</accession>
<evidence type="ECO:0000313" key="1">
    <source>
        <dbReference type="EMBL" id="OWZ23554.1"/>
    </source>
</evidence>
<dbReference type="AlphaFoldDB" id="A0A225X0A4"/>
<dbReference type="STRING" id="4795.A0A225X0A4"/>
<evidence type="ECO:0000313" key="2">
    <source>
        <dbReference type="Proteomes" id="UP000198211"/>
    </source>
</evidence>
<proteinExistence type="predicted"/>
<comment type="caution">
    <text evidence="1">The sequence shown here is derived from an EMBL/GenBank/DDBJ whole genome shotgun (WGS) entry which is preliminary data.</text>
</comment>
<sequence length="128" mass="14486">MAETIARGINDMVVRLIQSNPGDKWIGGANPKYYVMAHYSHDKYPNFVAAYDKLTQVLVIVALNLGEAQTITFDLSELAYVEGPINTWTTEPNKTEGTVRIQHLQPRHSLWSKCQIYSRPPRTSDHDA</sequence>
<protein>
    <submittedName>
        <fullName evidence="1">Uncharacterized protein</fullName>
    </submittedName>
</protein>
<dbReference type="EMBL" id="NBNE01000056">
    <property type="protein sequence ID" value="OWZ23554.1"/>
    <property type="molecule type" value="Genomic_DNA"/>
</dbReference>